<dbReference type="Proteomes" id="UP000031443">
    <property type="component" value="Unassembled WGS sequence"/>
</dbReference>
<keyword evidence="6" id="KW-0498">Mitosis</keyword>
<gene>
    <name evidence="16" type="ORF">UY3_00586</name>
</gene>
<dbReference type="FunFam" id="1.10.10.60:FF:000032">
    <property type="entry name" value="Zinc finger and SCAN domain-containing 20"/>
    <property type="match status" value="1"/>
</dbReference>
<evidence type="ECO:0000256" key="3">
    <source>
        <dbReference type="ARBA" id="ARBA00022490"/>
    </source>
</evidence>
<dbReference type="InterPro" id="IPR023238">
    <property type="entry name" value="FAM175"/>
</dbReference>
<feature type="compositionally biased region" description="Polar residues" evidence="14">
    <location>
        <begin position="470"/>
        <end position="480"/>
    </location>
</feature>
<keyword evidence="9" id="KW-0206">Cytoskeleton</keyword>
<dbReference type="InterPro" id="IPR023240">
    <property type="entry name" value="BRISC_Abraxas2"/>
</dbReference>
<evidence type="ECO:0000256" key="13">
    <source>
        <dbReference type="SAM" id="Coils"/>
    </source>
</evidence>
<dbReference type="Gene3D" id="1.10.10.60">
    <property type="entry name" value="Homeodomain-like"/>
    <property type="match status" value="1"/>
</dbReference>
<dbReference type="PANTHER" id="PTHR31728">
    <property type="entry name" value="ABRAXAS FAMILY MEMBER"/>
    <property type="match status" value="1"/>
</dbReference>
<accession>M7CBW4</accession>
<dbReference type="GO" id="GO:0008017">
    <property type="term" value="F:microtubule binding"/>
    <property type="evidence" value="ECO:0007669"/>
    <property type="project" value="TreeGrafter"/>
</dbReference>
<organism evidence="16 17">
    <name type="scientific">Chelonia mydas</name>
    <name type="common">Green sea-turtle</name>
    <name type="synonym">Chelonia agassizi</name>
    <dbReference type="NCBI Taxonomy" id="8469"/>
    <lineage>
        <taxon>Eukaryota</taxon>
        <taxon>Metazoa</taxon>
        <taxon>Chordata</taxon>
        <taxon>Craniata</taxon>
        <taxon>Vertebrata</taxon>
        <taxon>Euteleostomi</taxon>
        <taxon>Archelosauria</taxon>
        <taxon>Testudinata</taxon>
        <taxon>Testudines</taxon>
        <taxon>Cryptodira</taxon>
        <taxon>Durocryptodira</taxon>
        <taxon>Americhelydia</taxon>
        <taxon>Chelonioidea</taxon>
        <taxon>Cheloniidae</taxon>
        <taxon>Chelonia</taxon>
    </lineage>
</organism>
<dbReference type="STRING" id="8469.M7CBW4"/>
<dbReference type="InterPro" id="IPR044822">
    <property type="entry name" value="Myb_DNA-bind_4"/>
</dbReference>
<protein>
    <submittedName>
        <fullName evidence="16">BRISC complex subunit Abro1</fullName>
    </submittedName>
</protein>
<dbReference type="PRINTS" id="PR02053">
    <property type="entry name" value="BRISCABRO1"/>
</dbReference>
<evidence type="ECO:0000313" key="16">
    <source>
        <dbReference type="EMBL" id="EMP42198.1"/>
    </source>
</evidence>
<evidence type="ECO:0000256" key="9">
    <source>
        <dbReference type="ARBA" id="ARBA00023212"/>
    </source>
</evidence>
<dbReference type="PANTHER" id="PTHR31728:SF1">
    <property type="entry name" value="BRISC COMPLEX SUBUNIT ABRAXAS 2"/>
    <property type="match status" value="1"/>
</dbReference>
<reference evidence="17" key="1">
    <citation type="journal article" date="2013" name="Nat. Genet.">
        <title>The draft genomes of soft-shell turtle and green sea turtle yield insights into the development and evolution of the turtle-specific body plan.</title>
        <authorList>
            <person name="Wang Z."/>
            <person name="Pascual-Anaya J."/>
            <person name="Zadissa A."/>
            <person name="Li W."/>
            <person name="Niimura Y."/>
            <person name="Huang Z."/>
            <person name="Li C."/>
            <person name="White S."/>
            <person name="Xiong Z."/>
            <person name="Fang D."/>
            <person name="Wang B."/>
            <person name="Ming Y."/>
            <person name="Chen Y."/>
            <person name="Zheng Y."/>
            <person name="Kuraku S."/>
            <person name="Pignatelli M."/>
            <person name="Herrero J."/>
            <person name="Beal K."/>
            <person name="Nozawa M."/>
            <person name="Li Q."/>
            <person name="Wang J."/>
            <person name="Zhang H."/>
            <person name="Yu L."/>
            <person name="Shigenobu S."/>
            <person name="Wang J."/>
            <person name="Liu J."/>
            <person name="Flicek P."/>
            <person name="Searle S."/>
            <person name="Wang J."/>
            <person name="Kuratani S."/>
            <person name="Yin Y."/>
            <person name="Aken B."/>
            <person name="Zhang G."/>
            <person name="Irie N."/>
        </authorList>
    </citation>
    <scope>NUCLEOTIDE SEQUENCE [LARGE SCALE GENOMIC DNA]</scope>
</reference>
<evidence type="ECO:0000256" key="8">
    <source>
        <dbReference type="ARBA" id="ARBA00023054"/>
    </source>
</evidence>
<evidence type="ECO:0000256" key="14">
    <source>
        <dbReference type="SAM" id="MobiDB-lite"/>
    </source>
</evidence>
<dbReference type="GO" id="GO:0031593">
    <property type="term" value="F:polyubiquitin modification-dependent protein binding"/>
    <property type="evidence" value="ECO:0007669"/>
    <property type="project" value="TreeGrafter"/>
</dbReference>
<dbReference type="GO" id="GO:0008608">
    <property type="term" value="P:attachment of spindle microtubules to kinetochore"/>
    <property type="evidence" value="ECO:0007669"/>
    <property type="project" value="TreeGrafter"/>
</dbReference>
<dbReference type="PRINTS" id="PR02051">
    <property type="entry name" value="PROTEINF175"/>
</dbReference>
<dbReference type="GO" id="GO:0000922">
    <property type="term" value="C:spindle pole"/>
    <property type="evidence" value="ECO:0007669"/>
    <property type="project" value="UniProtKB-SubCell"/>
</dbReference>
<keyword evidence="5" id="KW-0493">Microtubule</keyword>
<comment type="similarity">
    <text evidence="12">Belongs to the FAM175 family. Abro1 subfamily.</text>
</comment>
<evidence type="ECO:0000256" key="7">
    <source>
        <dbReference type="ARBA" id="ARBA00022786"/>
    </source>
</evidence>
<evidence type="ECO:0000259" key="15">
    <source>
        <dbReference type="PROSITE" id="PS50249"/>
    </source>
</evidence>
<dbReference type="GO" id="GO:0051301">
    <property type="term" value="P:cell division"/>
    <property type="evidence" value="ECO:0007669"/>
    <property type="project" value="UniProtKB-KW"/>
</dbReference>
<feature type="compositionally biased region" description="Acidic residues" evidence="14">
    <location>
        <begin position="484"/>
        <end position="495"/>
    </location>
</feature>
<evidence type="ECO:0000256" key="11">
    <source>
        <dbReference type="ARBA" id="ARBA00023306"/>
    </source>
</evidence>
<dbReference type="EMBL" id="KB477522">
    <property type="protein sequence ID" value="EMP42198.1"/>
    <property type="molecule type" value="Genomic_DNA"/>
</dbReference>
<evidence type="ECO:0000313" key="17">
    <source>
        <dbReference type="Proteomes" id="UP000031443"/>
    </source>
</evidence>
<dbReference type="InterPro" id="IPR037518">
    <property type="entry name" value="MPN"/>
</dbReference>
<dbReference type="PROSITE" id="PS50249">
    <property type="entry name" value="MPN"/>
    <property type="match status" value="1"/>
</dbReference>
<comment type="subcellular location">
    <subcellularLocation>
        <location evidence="2">Cytoplasm</location>
        <location evidence="2">Cytoskeleton</location>
        <location evidence="2">Spindle pole</location>
    </subcellularLocation>
    <subcellularLocation>
        <location evidence="1">Nucleus</location>
    </subcellularLocation>
</comment>
<feature type="coiled-coil region" evidence="13">
    <location>
        <begin position="344"/>
        <end position="371"/>
    </location>
</feature>
<evidence type="ECO:0000256" key="6">
    <source>
        <dbReference type="ARBA" id="ARBA00022776"/>
    </source>
</evidence>
<dbReference type="Pfam" id="PF13837">
    <property type="entry name" value="Myb_DNA-bind_4"/>
    <property type="match status" value="1"/>
</dbReference>
<evidence type="ECO:0000256" key="10">
    <source>
        <dbReference type="ARBA" id="ARBA00023242"/>
    </source>
</evidence>
<keyword evidence="3" id="KW-0963">Cytoplasm</keyword>
<keyword evidence="4" id="KW-0132">Cell division</keyword>
<keyword evidence="7" id="KW-0833">Ubl conjugation pathway</keyword>
<keyword evidence="8 13" id="KW-0175">Coiled coil</keyword>
<name>M7CBW4_CHEMY</name>
<dbReference type="GO" id="GO:0005634">
    <property type="term" value="C:nucleus"/>
    <property type="evidence" value="ECO:0007669"/>
    <property type="project" value="UniProtKB-SubCell"/>
</dbReference>
<feature type="domain" description="MPN" evidence="15">
    <location>
        <begin position="117"/>
        <end position="266"/>
    </location>
</feature>
<dbReference type="GO" id="GO:0070536">
    <property type="term" value="P:protein K63-linked deubiquitination"/>
    <property type="evidence" value="ECO:0007669"/>
    <property type="project" value="TreeGrafter"/>
</dbReference>
<keyword evidence="11" id="KW-0131">Cell cycle</keyword>
<dbReference type="GO" id="GO:0090307">
    <property type="term" value="P:mitotic spindle assembly"/>
    <property type="evidence" value="ECO:0007669"/>
    <property type="project" value="TreeGrafter"/>
</dbReference>
<evidence type="ECO:0000256" key="5">
    <source>
        <dbReference type="ARBA" id="ARBA00022701"/>
    </source>
</evidence>
<dbReference type="AlphaFoldDB" id="M7CBW4"/>
<evidence type="ECO:0000256" key="12">
    <source>
        <dbReference type="ARBA" id="ARBA00035115"/>
    </source>
</evidence>
<feature type="region of interest" description="Disordered" evidence="14">
    <location>
        <begin position="410"/>
        <end position="449"/>
    </location>
</feature>
<keyword evidence="17" id="KW-1185">Reference proteome</keyword>
<sequence length="531" mass="60830">MMESQNRKRAPAWTEQEVRDLIAVWGEESVLSELRSSFRNTKTFVKISQGMKDRGHNRDLKQCRVKLKELRQAYQKTREANGRSGALRKMVDDYGSNWDELLDPILFSLRTKVHAATKISPFRLMFCADPVFPEEVSENYTEGFLLGEVRQEETFSISDSQISNTEFLQVIEIHDHEPCSKLFSFYDYAGKVNEESLDRILKDRRKNVIGWYRFRRNTQQQMSYREHIIHKQLTHILGVPDLVFLLFSFISTANNSTHALEYVLFRPNRRYNQRVSLTIPNLGNTSQQEYKVSSVPNTSQNYAKVIKEHGTDFFDKDGVMKDIRAIYQVYNALQEKVQAVCIDVEKSERVVESFQADVNKLKGQITQRKNEKEQKIRLQQAILTRQMSTDNLESMFPPRMSYPGFAVEGCTLEDSDASDPPPPYSDFSVSNQESTLGHGLPESNVFMPRPQAVGSSNYVSTNAGLKYSGNGASMPSSQRAVNDIVDESEDSDYENLLEPTESSDSEYSQTRDSRSLTHPDGDSRNTQTSQI</sequence>
<dbReference type="CDD" id="cd23524">
    <property type="entry name" value="Abraxas_2"/>
    <property type="match status" value="1"/>
</dbReference>
<dbReference type="Pfam" id="PF21125">
    <property type="entry name" value="MPN_2A_DUB_like"/>
    <property type="match status" value="1"/>
</dbReference>
<evidence type="ECO:0000256" key="4">
    <source>
        <dbReference type="ARBA" id="ARBA00022618"/>
    </source>
</evidence>
<evidence type="ECO:0000256" key="1">
    <source>
        <dbReference type="ARBA" id="ARBA00004123"/>
    </source>
</evidence>
<proteinExistence type="inferred from homology"/>
<evidence type="ECO:0000256" key="2">
    <source>
        <dbReference type="ARBA" id="ARBA00004647"/>
    </source>
</evidence>
<feature type="region of interest" description="Disordered" evidence="14">
    <location>
        <begin position="468"/>
        <end position="531"/>
    </location>
</feature>
<dbReference type="GO" id="GO:0005874">
    <property type="term" value="C:microtubule"/>
    <property type="evidence" value="ECO:0007669"/>
    <property type="project" value="UniProtKB-KW"/>
</dbReference>
<dbReference type="eggNOG" id="ENOG502QTRN">
    <property type="taxonomic scope" value="Eukaryota"/>
</dbReference>
<feature type="compositionally biased region" description="Basic and acidic residues" evidence="14">
    <location>
        <begin position="509"/>
        <end position="523"/>
    </location>
</feature>
<keyword evidence="10" id="KW-0539">Nucleus</keyword>